<dbReference type="Pfam" id="PF00158">
    <property type="entry name" value="Sigma54_activat"/>
    <property type="match status" value="1"/>
</dbReference>
<dbReference type="PROSITE" id="PS50045">
    <property type="entry name" value="SIGMA54_INTERACT_4"/>
    <property type="match status" value="1"/>
</dbReference>
<organism evidence="8 9">
    <name type="scientific">Mucilaginibacter aquariorum</name>
    <dbReference type="NCBI Taxonomy" id="2967225"/>
    <lineage>
        <taxon>Bacteria</taxon>
        <taxon>Pseudomonadati</taxon>
        <taxon>Bacteroidota</taxon>
        <taxon>Sphingobacteriia</taxon>
        <taxon>Sphingobacteriales</taxon>
        <taxon>Sphingobacteriaceae</taxon>
        <taxon>Mucilaginibacter</taxon>
    </lineage>
</organism>
<name>A0ABT1SXF3_9SPHI</name>
<dbReference type="SUPFAM" id="SSF46689">
    <property type="entry name" value="Homeodomain-like"/>
    <property type="match status" value="1"/>
</dbReference>
<dbReference type="PROSITE" id="PS00675">
    <property type="entry name" value="SIGMA54_INTERACT_1"/>
    <property type="match status" value="1"/>
</dbReference>
<dbReference type="Gene3D" id="1.10.10.60">
    <property type="entry name" value="Homeodomain-like"/>
    <property type="match status" value="1"/>
</dbReference>
<protein>
    <submittedName>
        <fullName evidence="8">Sigma 54-interacting transcriptional regulator</fullName>
    </submittedName>
</protein>
<dbReference type="InterPro" id="IPR025662">
    <property type="entry name" value="Sigma_54_int_dom_ATP-bd_1"/>
</dbReference>
<dbReference type="InterPro" id="IPR009057">
    <property type="entry name" value="Homeodomain-like_sf"/>
</dbReference>
<evidence type="ECO:0000256" key="5">
    <source>
        <dbReference type="ARBA" id="ARBA00023159"/>
    </source>
</evidence>
<dbReference type="PROSITE" id="PS00676">
    <property type="entry name" value="SIGMA54_INTERACT_2"/>
    <property type="match status" value="1"/>
</dbReference>
<keyword evidence="6" id="KW-0804">Transcription</keyword>
<dbReference type="InterPro" id="IPR002078">
    <property type="entry name" value="Sigma_54_int"/>
</dbReference>
<keyword evidence="4" id="KW-0238">DNA-binding</keyword>
<evidence type="ECO:0000259" key="7">
    <source>
        <dbReference type="PROSITE" id="PS50045"/>
    </source>
</evidence>
<dbReference type="PROSITE" id="PS00688">
    <property type="entry name" value="SIGMA54_INTERACT_3"/>
    <property type="match status" value="1"/>
</dbReference>
<evidence type="ECO:0000256" key="4">
    <source>
        <dbReference type="ARBA" id="ARBA00023125"/>
    </source>
</evidence>
<proteinExistence type="predicted"/>
<dbReference type="EMBL" id="JANHOH010000001">
    <property type="protein sequence ID" value="MCQ6957014.1"/>
    <property type="molecule type" value="Genomic_DNA"/>
</dbReference>
<gene>
    <name evidence="8" type="ORF">NPE20_03560</name>
</gene>
<dbReference type="PANTHER" id="PTHR32071">
    <property type="entry name" value="TRANSCRIPTIONAL REGULATORY PROTEIN"/>
    <property type="match status" value="1"/>
</dbReference>
<keyword evidence="3" id="KW-0805">Transcription regulation</keyword>
<comment type="caution">
    <text evidence="8">The sequence shown here is derived from an EMBL/GenBank/DDBJ whole genome shotgun (WGS) entry which is preliminary data.</text>
</comment>
<accession>A0ABT1SXF3</accession>
<dbReference type="CDD" id="cd00009">
    <property type="entry name" value="AAA"/>
    <property type="match status" value="1"/>
</dbReference>
<dbReference type="InterPro" id="IPR058031">
    <property type="entry name" value="AAA_lid_NorR"/>
</dbReference>
<reference evidence="8 9" key="1">
    <citation type="submission" date="2022-07" db="EMBL/GenBank/DDBJ databases">
        <title>Mucilaginibacter sp. JC4.</title>
        <authorList>
            <person name="Le V."/>
            <person name="Ko S.-R."/>
            <person name="Ahn C.-Y."/>
            <person name="Oh H.-M."/>
        </authorList>
    </citation>
    <scope>NUCLEOTIDE SEQUENCE [LARGE SCALE GENOMIC DNA]</scope>
    <source>
        <strain evidence="8 9">JC4</strain>
    </source>
</reference>
<dbReference type="InterPro" id="IPR029016">
    <property type="entry name" value="GAF-like_dom_sf"/>
</dbReference>
<dbReference type="InterPro" id="IPR025944">
    <property type="entry name" value="Sigma_54_int_dom_CS"/>
</dbReference>
<evidence type="ECO:0000256" key="6">
    <source>
        <dbReference type="ARBA" id="ARBA00023163"/>
    </source>
</evidence>
<dbReference type="Gene3D" id="3.40.50.300">
    <property type="entry name" value="P-loop containing nucleotide triphosphate hydrolases"/>
    <property type="match status" value="1"/>
</dbReference>
<keyword evidence="1" id="KW-0547">Nucleotide-binding</keyword>
<dbReference type="InterPro" id="IPR003593">
    <property type="entry name" value="AAA+_ATPase"/>
</dbReference>
<dbReference type="InterPro" id="IPR027417">
    <property type="entry name" value="P-loop_NTPase"/>
</dbReference>
<dbReference type="Pfam" id="PF25601">
    <property type="entry name" value="AAA_lid_14"/>
    <property type="match status" value="1"/>
</dbReference>
<dbReference type="SMART" id="SM00382">
    <property type="entry name" value="AAA"/>
    <property type="match status" value="1"/>
</dbReference>
<keyword evidence="9" id="KW-1185">Reference proteome</keyword>
<dbReference type="InterPro" id="IPR025943">
    <property type="entry name" value="Sigma_54_int_dom_ATP-bd_2"/>
</dbReference>
<evidence type="ECO:0000256" key="1">
    <source>
        <dbReference type="ARBA" id="ARBA00022741"/>
    </source>
</evidence>
<sequence length="922" mass="103684">MQENHKNHVLASGNNGDVSEMINEHLASMESLSVKIREALNNGLQADHHLEGHEEKAILLDLSNEIAAASSKDDLFNGIYIKLKSLFGIEKFAIVLLNDDQTCRAFEFDENNYTANGKGLNDPELQKCFLPEALLEEIDKSNNPVFLDLIISDIEVSAPGYIKKWIEQGIEKVAAIGLKVGGALIGFLHLYMEPERLMNLHTNLLKSVSSQLSVALSNIMLIEELTQRKNEMELLLSINTSMASVRNSEELASVIKHQFKQLLGCSHSGIAICNTDGKSVSPFLLDDEAKAKHHPAFQDAIKGRYPVTDPVFNKTRKSDLPVLFDLDEMASQGDLPLYIKVNYDNGRKFLLVSRFDKEDKVFGYWFLYFNEKQNFSLAKLKLVQSLAYQLCISVANIIANQEIKLREKEKERLLGFSNAVATVRDKEALSQILKVQLQELFSINNYSIYILDKERKNYKPVFNDTESEINGSELGVKITDDDEFFNEILATNGPVYYPTGADFVSGLAESFFQLQDNISNRNLIGISVQIGLEDIAIIIFTHHDFSEIKLHEPLLKGICSQIAITVAHILANERVNQQLLEIDGFKRQLEEETIYLKEEIEVNQNYAEIIGDSPVMQKTFRLVTQVAPSDSTVLILGETGTGKELIARAIHNNSPRKNKLMVKVNCAALPANLIESELFGHEKGSFTGATERRLGKFELANNGTLFLDEIGEMPLELQVKLLRALQEKEIERVGGRGTIKVDVRIIAATNRDLEKEVDEGRFRSDLFYRLNIFPIQLSALRDRKEDIPVLATHFIHRYSKKTGRQITTLSSKALQDMMTYNWPGNIRELEHLIERSILLTAGETLKHVYLPSLKIGTSVITANGEIQLKTIDENECEHILRILKFTQGRISGRGGAADILGIPPSTLNSKIKRLGIKKEHLV</sequence>
<evidence type="ECO:0000313" key="8">
    <source>
        <dbReference type="EMBL" id="MCQ6957014.1"/>
    </source>
</evidence>
<dbReference type="SUPFAM" id="SSF55781">
    <property type="entry name" value="GAF domain-like"/>
    <property type="match status" value="2"/>
</dbReference>
<feature type="domain" description="Sigma-54 factor interaction" evidence="7">
    <location>
        <begin position="609"/>
        <end position="838"/>
    </location>
</feature>
<dbReference type="RefSeq" id="WP_256537225.1">
    <property type="nucleotide sequence ID" value="NZ_JANHOH010000001.1"/>
</dbReference>
<dbReference type="Proteomes" id="UP001204376">
    <property type="component" value="Unassembled WGS sequence"/>
</dbReference>
<keyword evidence="5" id="KW-0010">Activator</keyword>
<evidence type="ECO:0000256" key="3">
    <source>
        <dbReference type="ARBA" id="ARBA00023015"/>
    </source>
</evidence>
<dbReference type="Gene3D" id="1.10.8.60">
    <property type="match status" value="1"/>
</dbReference>
<dbReference type="PANTHER" id="PTHR32071:SF117">
    <property type="entry name" value="PTS-DEPENDENT DIHYDROXYACETONE KINASE OPERON REGULATORY PROTEIN-RELATED"/>
    <property type="match status" value="1"/>
</dbReference>
<keyword evidence="2" id="KW-0067">ATP-binding</keyword>
<dbReference type="Gene3D" id="3.30.450.40">
    <property type="match status" value="2"/>
</dbReference>
<evidence type="ECO:0000256" key="2">
    <source>
        <dbReference type="ARBA" id="ARBA00022840"/>
    </source>
</evidence>
<dbReference type="SUPFAM" id="SSF52540">
    <property type="entry name" value="P-loop containing nucleoside triphosphate hydrolases"/>
    <property type="match status" value="1"/>
</dbReference>
<evidence type="ECO:0000313" key="9">
    <source>
        <dbReference type="Proteomes" id="UP001204376"/>
    </source>
</evidence>